<dbReference type="PANTHER" id="PTHR11260:SF760">
    <property type="entry name" value="GLUTATHIONE TRANSFERASE GST 23"/>
    <property type="match status" value="1"/>
</dbReference>
<keyword evidence="8" id="KW-1185">Reference proteome</keyword>
<dbReference type="Proteomes" id="UP000236161">
    <property type="component" value="Unassembled WGS sequence"/>
</dbReference>
<dbReference type="Gene3D" id="3.40.30.10">
    <property type="entry name" value="Glutaredoxin"/>
    <property type="match status" value="1"/>
</dbReference>
<evidence type="ECO:0000256" key="2">
    <source>
        <dbReference type="ARBA" id="ARBA00022679"/>
    </source>
</evidence>
<evidence type="ECO:0000256" key="1">
    <source>
        <dbReference type="ARBA" id="ARBA00012452"/>
    </source>
</evidence>
<evidence type="ECO:0000256" key="3">
    <source>
        <dbReference type="ARBA" id="ARBA00047960"/>
    </source>
</evidence>
<dbReference type="SFLD" id="SFLDS00019">
    <property type="entry name" value="Glutathione_Transferase_(cytos"/>
    <property type="match status" value="1"/>
</dbReference>
<dbReference type="SUPFAM" id="SSF47616">
    <property type="entry name" value="GST C-terminal domain-like"/>
    <property type="match status" value="1"/>
</dbReference>
<comment type="catalytic activity">
    <reaction evidence="3">
        <text>RX + glutathione = an S-substituted glutathione + a halide anion + H(+)</text>
        <dbReference type="Rhea" id="RHEA:16437"/>
        <dbReference type="ChEBI" id="CHEBI:15378"/>
        <dbReference type="ChEBI" id="CHEBI:16042"/>
        <dbReference type="ChEBI" id="CHEBI:17792"/>
        <dbReference type="ChEBI" id="CHEBI:57925"/>
        <dbReference type="ChEBI" id="CHEBI:90779"/>
        <dbReference type="EC" id="2.5.1.18"/>
    </reaction>
</comment>
<dbReference type="EC" id="2.5.1.18" evidence="1"/>
<dbReference type="AlphaFoldDB" id="A0A2I0BAH4"/>
<dbReference type="CDD" id="cd03058">
    <property type="entry name" value="GST_N_Tau"/>
    <property type="match status" value="1"/>
</dbReference>
<feature type="domain" description="GST N-terminal" evidence="5">
    <location>
        <begin position="24"/>
        <end position="103"/>
    </location>
</feature>
<dbReference type="Pfam" id="PF00043">
    <property type="entry name" value="GST_C"/>
    <property type="match status" value="1"/>
</dbReference>
<dbReference type="InterPro" id="IPR045074">
    <property type="entry name" value="GST_C_Tau"/>
</dbReference>
<protein>
    <recommendedName>
        <fullName evidence="1">glutathione transferase</fullName>
        <ecNumber evidence="1">2.5.1.18</ecNumber>
    </recommendedName>
</protein>
<dbReference type="CDD" id="cd03185">
    <property type="entry name" value="GST_C_Tau"/>
    <property type="match status" value="1"/>
</dbReference>
<dbReference type="PANTHER" id="PTHR11260">
    <property type="entry name" value="GLUTATHIONE S-TRANSFERASE, GST, SUPERFAMILY, GST DOMAIN CONTAINING"/>
    <property type="match status" value="1"/>
</dbReference>
<dbReference type="SFLD" id="SFLDG01152">
    <property type="entry name" value="Main.3:_Omega-_and_Tau-like"/>
    <property type="match status" value="1"/>
</dbReference>
<comment type="similarity">
    <text evidence="4">Belongs to the GST superfamily.</text>
</comment>
<dbReference type="GO" id="GO:0006749">
    <property type="term" value="P:glutathione metabolic process"/>
    <property type="evidence" value="ECO:0007669"/>
    <property type="project" value="InterPro"/>
</dbReference>
<dbReference type="InterPro" id="IPR036249">
    <property type="entry name" value="Thioredoxin-like_sf"/>
</dbReference>
<dbReference type="OrthoDB" id="202840at2759"/>
<dbReference type="SFLD" id="SFLDG00358">
    <property type="entry name" value="Main_(cytGST)"/>
    <property type="match status" value="1"/>
</dbReference>
<evidence type="ECO:0000259" key="5">
    <source>
        <dbReference type="PROSITE" id="PS50404"/>
    </source>
</evidence>
<evidence type="ECO:0000313" key="7">
    <source>
        <dbReference type="EMBL" id="PKA64803.1"/>
    </source>
</evidence>
<evidence type="ECO:0000313" key="8">
    <source>
        <dbReference type="Proteomes" id="UP000236161"/>
    </source>
</evidence>
<feature type="domain" description="GST C-terminal" evidence="6">
    <location>
        <begin position="111"/>
        <end position="233"/>
    </location>
</feature>
<dbReference type="InterPro" id="IPR004046">
    <property type="entry name" value="GST_C"/>
</dbReference>
<dbReference type="PROSITE" id="PS50405">
    <property type="entry name" value="GST_CTER"/>
    <property type="match status" value="1"/>
</dbReference>
<proteinExistence type="inferred from homology"/>
<dbReference type="GO" id="GO:0004364">
    <property type="term" value="F:glutathione transferase activity"/>
    <property type="evidence" value="ECO:0007669"/>
    <property type="project" value="UniProtKB-EC"/>
</dbReference>
<accession>A0A2I0BAH4</accession>
<keyword evidence="2 7" id="KW-0808">Transferase</keyword>
<dbReference type="InterPro" id="IPR040079">
    <property type="entry name" value="Glutathione_S-Trfase"/>
</dbReference>
<evidence type="ECO:0000259" key="6">
    <source>
        <dbReference type="PROSITE" id="PS50405"/>
    </source>
</evidence>
<organism evidence="7 8">
    <name type="scientific">Apostasia shenzhenica</name>
    <dbReference type="NCBI Taxonomy" id="1088818"/>
    <lineage>
        <taxon>Eukaryota</taxon>
        <taxon>Viridiplantae</taxon>
        <taxon>Streptophyta</taxon>
        <taxon>Embryophyta</taxon>
        <taxon>Tracheophyta</taxon>
        <taxon>Spermatophyta</taxon>
        <taxon>Magnoliopsida</taxon>
        <taxon>Liliopsida</taxon>
        <taxon>Asparagales</taxon>
        <taxon>Orchidaceae</taxon>
        <taxon>Apostasioideae</taxon>
        <taxon>Apostasia</taxon>
    </lineage>
</organism>
<evidence type="ECO:0000256" key="4">
    <source>
        <dbReference type="RuleBase" id="RU003494"/>
    </source>
</evidence>
<dbReference type="InterPro" id="IPR036282">
    <property type="entry name" value="Glutathione-S-Trfase_C_sf"/>
</dbReference>
<dbReference type="Gene3D" id="1.20.1050.10">
    <property type="match status" value="1"/>
</dbReference>
<dbReference type="FunFam" id="3.40.30.10:FF:000014">
    <property type="entry name" value="Tau class glutathione S-transferase"/>
    <property type="match status" value="1"/>
</dbReference>
<dbReference type="InterPro" id="IPR004045">
    <property type="entry name" value="Glutathione_S-Trfase_N"/>
</dbReference>
<dbReference type="PROSITE" id="PS50404">
    <property type="entry name" value="GST_NTER"/>
    <property type="match status" value="1"/>
</dbReference>
<dbReference type="EMBL" id="KZ451900">
    <property type="protein sequence ID" value="PKA64803.1"/>
    <property type="molecule type" value="Genomic_DNA"/>
</dbReference>
<dbReference type="InterPro" id="IPR045073">
    <property type="entry name" value="Omega/Tau-like"/>
</dbReference>
<gene>
    <name evidence="7" type="ORF">AXF42_Ash016834</name>
</gene>
<dbReference type="STRING" id="1088818.A0A2I0BAH4"/>
<dbReference type="FunFam" id="1.20.1050.10:FF:000012">
    <property type="entry name" value="Tau class glutathione S-transferase"/>
    <property type="match status" value="1"/>
</dbReference>
<dbReference type="InterPro" id="IPR010987">
    <property type="entry name" value="Glutathione-S-Trfase_C-like"/>
</dbReference>
<name>A0A2I0BAH4_9ASPA</name>
<reference evidence="7 8" key="1">
    <citation type="journal article" date="2017" name="Nature">
        <title>The Apostasia genome and the evolution of orchids.</title>
        <authorList>
            <person name="Zhang G.Q."/>
            <person name="Liu K.W."/>
            <person name="Li Z."/>
            <person name="Lohaus R."/>
            <person name="Hsiao Y.Y."/>
            <person name="Niu S.C."/>
            <person name="Wang J.Y."/>
            <person name="Lin Y.C."/>
            <person name="Xu Q."/>
            <person name="Chen L.J."/>
            <person name="Yoshida K."/>
            <person name="Fujiwara S."/>
            <person name="Wang Z.W."/>
            <person name="Zhang Y.Q."/>
            <person name="Mitsuda N."/>
            <person name="Wang M."/>
            <person name="Liu G.H."/>
            <person name="Pecoraro L."/>
            <person name="Huang H.X."/>
            <person name="Xiao X.J."/>
            <person name="Lin M."/>
            <person name="Wu X.Y."/>
            <person name="Wu W.L."/>
            <person name="Chen Y.Y."/>
            <person name="Chang S.B."/>
            <person name="Sakamoto S."/>
            <person name="Ohme-Takagi M."/>
            <person name="Yagi M."/>
            <person name="Zeng S.J."/>
            <person name="Shen C.Y."/>
            <person name="Yeh C.M."/>
            <person name="Luo Y.B."/>
            <person name="Tsai W.C."/>
            <person name="Van de Peer Y."/>
            <person name="Liu Z.J."/>
        </authorList>
    </citation>
    <scope>NUCLEOTIDE SEQUENCE [LARGE SCALE GENOMIC DNA]</scope>
    <source>
        <strain evidence="8">cv. Shenzhen</strain>
        <tissue evidence="7">Stem</tissue>
    </source>
</reference>
<dbReference type="GO" id="GO:0005737">
    <property type="term" value="C:cytoplasm"/>
    <property type="evidence" value="ECO:0007669"/>
    <property type="project" value="TreeGrafter"/>
</dbReference>
<sequence>MLMLNPYQPVTVMSSSESSAMAKQGVKLFSMWASPFGLRVEWALRLKGVDYLYINEDLHNKSPELLRFNPVTKKIPVLVHGGRPIAESLVIIEYIDEAWSDGARRPIFPQDPFDRAQARFWAKFADDRILPATFSVYSGTGEELRKAVEELQEALKTLEGALGGKKFFGGEEIGYLDIAVGWLAYWIPMIEELAGVTVVSRENFQAIHEWFERFLEEEAVKEKLPPKEKMYALNRARREQLISGEVS</sequence>
<dbReference type="Pfam" id="PF02798">
    <property type="entry name" value="GST_N"/>
    <property type="match status" value="1"/>
</dbReference>
<dbReference type="SUPFAM" id="SSF52833">
    <property type="entry name" value="Thioredoxin-like"/>
    <property type="match status" value="1"/>
</dbReference>